<evidence type="ECO:0000313" key="2">
    <source>
        <dbReference type="Proteomes" id="UP000238081"/>
    </source>
</evidence>
<name>A0A2S7FEZ9_CLOBU</name>
<dbReference type="RefSeq" id="WP_104675524.1">
    <property type="nucleotide sequence ID" value="NZ_LRDH01000002.1"/>
</dbReference>
<organism evidence="1 2">
    <name type="scientific">Clostridium butyricum</name>
    <dbReference type="NCBI Taxonomy" id="1492"/>
    <lineage>
        <taxon>Bacteria</taxon>
        <taxon>Bacillati</taxon>
        <taxon>Bacillota</taxon>
        <taxon>Clostridia</taxon>
        <taxon>Eubacteriales</taxon>
        <taxon>Clostridiaceae</taxon>
        <taxon>Clostridium</taxon>
    </lineage>
</organism>
<dbReference type="EMBL" id="LRDH01000002">
    <property type="protein sequence ID" value="PPV17755.1"/>
    <property type="molecule type" value="Genomic_DNA"/>
</dbReference>
<comment type="caution">
    <text evidence="1">The sequence shown here is derived from an EMBL/GenBank/DDBJ whole genome shotgun (WGS) entry which is preliminary data.</text>
</comment>
<proteinExistence type="predicted"/>
<evidence type="ECO:0000313" key="1">
    <source>
        <dbReference type="EMBL" id="PPV17755.1"/>
    </source>
</evidence>
<sequence>MDKLIKNNNGCFISKKVPYKKIKEFPLRILNKCFDFAYDMTYGNKGEHRSYRSGGKIIRKNGEVFINTFQGKLAEYGIWNEFENRSFDINSPDLSEYNLGKWDDFDIKYKDYNIAVKSTKFYGNLLLLEKYDWNEYGIYIPNEDKGTGYYDFFVLIRISPDGEYIMKEKRKLYSSEKIDREDLRKIIINNSNKWSYDVPGFITHEDLCSIIKNKDIIEAGKMLNGKTPMDTNNYYVQAGCMRNINAMFSQFESIKVKEIDESGNKKADELKLE</sequence>
<gene>
    <name evidence="1" type="ORF">AWN73_07055</name>
</gene>
<protein>
    <submittedName>
        <fullName evidence="1">Uncharacterized protein</fullName>
    </submittedName>
</protein>
<reference evidence="1 2" key="1">
    <citation type="submission" date="2016-01" db="EMBL/GenBank/DDBJ databases">
        <title>Characterization of the Clostridium difficile lineages that are prevalent in Hong Kong and China.</title>
        <authorList>
            <person name="Kwok J.S.-L."/>
            <person name="Lam W.-Y."/>
            <person name="Ip M."/>
            <person name="Chan T.-F."/>
            <person name="Hawkey P.M."/>
            <person name="Tsui S.K.-W."/>
        </authorList>
    </citation>
    <scope>NUCLEOTIDE SEQUENCE [LARGE SCALE GENOMIC DNA]</scope>
    <source>
        <strain evidence="1 2">300064</strain>
    </source>
</reference>
<accession>A0A2S7FEZ9</accession>
<dbReference type="AlphaFoldDB" id="A0A2S7FEZ9"/>
<dbReference type="Proteomes" id="UP000238081">
    <property type="component" value="Unassembled WGS sequence"/>
</dbReference>